<dbReference type="RefSeq" id="WP_170241998.1">
    <property type="nucleotide sequence ID" value="NZ_VLLN01000025.1"/>
</dbReference>
<protein>
    <submittedName>
        <fullName evidence="2">DUF218 domain-containing protein</fullName>
    </submittedName>
</protein>
<feature type="domain" description="DUF218" evidence="1">
    <location>
        <begin position="38"/>
        <end position="187"/>
    </location>
</feature>
<dbReference type="AlphaFoldDB" id="A0A562VFN5"/>
<dbReference type="EMBL" id="VLLN01000025">
    <property type="protein sequence ID" value="TWJ16720.1"/>
    <property type="molecule type" value="Genomic_DNA"/>
</dbReference>
<dbReference type="InterPro" id="IPR003848">
    <property type="entry name" value="DUF218"/>
</dbReference>
<evidence type="ECO:0000259" key="1">
    <source>
        <dbReference type="Pfam" id="PF02698"/>
    </source>
</evidence>
<proteinExistence type="predicted"/>
<dbReference type="Pfam" id="PF02698">
    <property type="entry name" value="DUF218"/>
    <property type="match status" value="1"/>
</dbReference>
<dbReference type="Proteomes" id="UP000319449">
    <property type="component" value="Unassembled WGS sequence"/>
</dbReference>
<dbReference type="CDD" id="cd06259">
    <property type="entry name" value="YdcF-like"/>
    <property type="match status" value="1"/>
</dbReference>
<evidence type="ECO:0000313" key="2">
    <source>
        <dbReference type="EMBL" id="TWJ16720.1"/>
    </source>
</evidence>
<evidence type="ECO:0000313" key="3">
    <source>
        <dbReference type="Proteomes" id="UP000319449"/>
    </source>
</evidence>
<sequence length="200" mass="22740">MKKTILFFLALVCVVTAFVWLAPGFLFTDDLPRKADAVVLFVGPGNESRLDEAKQLIREGYARYLLIPSYGEIYALNGQGALELISGTVPRKDLILKVRLAATYKKYYENTHIEALEAKRMLDDLGLRSALLVSSAYHMRRIGLIAGKVFDWRKYSISCNPARWQASFTAGDWLNRDRRKIIASEYVKIAWFLAYGVFGF</sequence>
<organism evidence="2 3">
    <name type="scientific">Geobacter argillaceus</name>
    <dbReference type="NCBI Taxonomy" id="345631"/>
    <lineage>
        <taxon>Bacteria</taxon>
        <taxon>Pseudomonadati</taxon>
        <taxon>Thermodesulfobacteriota</taxon>
        <taxon>Desulfuromonadia</taxon>
        <taxon>Geobacterales</taxon>
        <taxon>Geobacteraceae</taxon>
        <taxon>Geobacter</taxon>
    </lineage>
</organism>
<accession>A0A562VFN5</accession>
<gene>
    <name evidence="2" type="ORF">JN12_03292</name>
</gene>
<keyword evidence="3" id="KW-1185">Reference proteome</keyword>
<comment type="caution">
    <text evidence="2">The sequence shown here is derived from an EMBL/GenBank/DDBJ whole genome shotgun (WGS) entry which is preliminary data.</text>
</comment>
<name>A0A562VFN5_9BACT</name>
<reference evidence="2 3" key="1">
    <citation type="submission" date="2019-07" db="EMBL/GenBank/DDBJ databases">
        <title>Genomic Encyclopedia of Archaeal and Bacterial Type Strains, Phase II (KMG-II): from individual species to whole genera.</title>
        <authorList>
            <person name="Goeker M."/>
        </authorList>
    </citation>
    <scope>NUCLEOTIDE SEQUENCE [LARGE SCALE GENOMIC DNA]</scope>
    <source>
        <strain evidence="2 3">ATCC BAA-1139</strain>
    </source>
</reference>